<keyword evidence="14" id="KW-1185">Reference proteome</keyword>
<evidence type="ECO:0000256" key="8">
    <source>
        <dbReference type="ARBA" id="ARBA00023098"/>
    </source>
</evidence>
<dbReference type="OrthoDB" id="19906at2"/>
<geneLocation type="plasmid" evidence="12">
    <name>pCSC3H3</name>
</geneLocation>
<dbReference type="InterPro" id="IPR015876">
    <property type="entry name" value="Acyl-CoA_DS"/>
</dbReference>
<dbReference type="PANTHER" id="PTHR11351">
    <property type="entry name" value="ACYL-COA DESATURASE"/>
    <property type="match status" value="1"/>
</dbReference>
<dbReference type="EMBL" id="CP024200">
    <property type="protein sequence ID" value="AUG55955.1"/>
    <property type="molecule type" value="Genomic_DNA"/>
</dbReference>
<keyword evidence="8" id="KW-0443">Lipid metabolism</keyword>
<feature type="transmembrane region" description="Helical" evidence="10">
    <location>
        <begin position="34"/>
        <end position="57"/>
    </location>
</feature>
<evidence type="ECO:0000256" key="4">
    <source>
        <dbReference type="ARBA" id="ARBA00022832"/>
    </source>
</evidence>
<feature type="domain" description="Fatty acid desaturase" evidence="11">
    <location>
        <begin position="67"/>
        <end position="287"/>
    </location>
</feature>
<accession>A0A2N3KTT9</accession>
<dbReference type="Proteomes" id="UP000233458">
    <property type="component" value="Plasmid pCSC3H3"/>
</dbReference>
<sequence>MDDVACQLFSENNPTDGPRKKVIDSPYLNKFQRIHFILFDVAPAIGAVATVVVSLTYKVTSLDLVLFAVMWLFSGLGISVGYHRLFTHRTFQASPTVRALLGIFGSMAGQGGVISWTAMHRRHHECGDQEGDLHSPNLSGPGWKGWIKGFVHAHFTWMYAHSYPNVSHYAPDLLKDRVIVWVNRRYYTWIVLGLLIPTVIGGLYSQTWMGALTGFLWGGAMRMFVVEQGIFSLNSLCHLIGKRRFKTHDQSTNIAWLSPFIFGESWHHNHHAFPGSASFGLAWYRIDPGYWFICLLSVLGQAWDIKIPTREQIQRRELPKAQASTRP</sequence>
<comment type="similarity">
    <text evidence="2">Belongs to the fatty acid desaturase type 2 family.</text>
</comment>
<keyword evidence="6" id="KW-0560">Oxidoreductase</keyword>
<keyword evidence="7" id="KW-0408">Iron</keyword>
<evidence type="ECO:0000313" key="15">
    <source>
        <dbReference type="Proteomes" id="UP000233597"/>
    </source>
</evidence>
<feature type="transmembrane region" description="Helical" evidence="10">
    <location>
        <begin position="186"/>
        <end position="204"/>
    </location>
</feature>
<feature type="transmembrane region" description="Helical" evidence="10">
    <location>
        <begin position="216"/>
        <end position="236"/>
    </location>
</feature>
<gene>
    <name evidence="13" type="ORF">COO20_12730</name>
    <name evidence="12" type="ORF">CSC3H3_23110</name>
</gene>
<dbReference type="GO" id="GO:0016717">
    <property type="term" value="F:oxidoreductase activity, acting on paired donors, with oxidation of a pair of donors resulting in the reduction of molecular oxygen to two molecules of water"/>
    <property type="evidence" value="ECO:0007669"/>
    <property type="project" value="InterPro"/>
</dbReference>
<keyword evidence="9 10" id="KW-0472">Membrane</keyword>
<evidence type="ECO:0000313" key="12">
    <source>
        <dbReference type="EMBL" id="AUG55955.1"/>
    </source>
</evidence>
<dbReference type="KEGG" id="thac:CSC3H3_23110"/>
<dbReference type="Proteomes" id="UP000233597">
    <property type="component" value="Unassembled WGS sequence"/>
</dbReference>
<keyword evidence="4" id="KW-0276">Fatty acid metabolism</keyword>
<keyword evidence="12" id="KW-0614">Plasmid</keyword>
<keyword evidence="5 10" id="KW-1133">Transmembrane helix</keyword>
<comment type="subcellular location">
    <subcellularLocation>
        <location evidence="1">Membrane</location>
        <topology evidence="1">Multi-pass membrane protein</topology>
    </subcellularLocation>
</comment>
<evidence type="ECO:0000256" key="9">
    <source>
        <dbReference type="ARBA" id="ARBA00023136"/>
    </source>
</evidence>
<keyword evidence="3 10" id="KW-0812">Transmembrane</keyword>
<proteinExistence type="inferred from homology"/>
<feature type="transmembrane region" description="Helical" evidence="10">
    <location>
        <begin position="97"/>
        <end position="119"/>
    </location>
</feature>
<evidence type="ECO:0000256" key="2">
    <source>
        <dbReference type="ARBA" id="ARBA00008749"/>
    </source>
</evidence>
<dbReference type="CDD" id="cd03505">
    <property type="entry name" value="Delta9-FADS-like"/>
    <property type="match status" value="1"/>
</dbReference>
<dbReference type="PRINTS" id="PR00075">
    <property type="entry name" value="FACDDSATRASE"/>
</dbReference>
<dbReference type="InterPro" id="IPR005804">
    <property type="entry name" value="FA_desaturase_dom"/>
</dbReference>
<dbReference type="GO" id="GO:0006631">
    <property type="term" value="P:fatty acid metabolic process"/>
    <property type="evidence" value="ECO:0007669"/>
    <property type="project" value="UniProtKB-KW"/>
</dbReference>
<dbReference type="GO" id="GO:0016020">
    <property type="term" value="C:membrane"/>
    <property type="evidence" value="ECO:0007669"/>
    <property type="project" value="UniProtKB-SubCell"/>
</dbReference>
<evidence type="ECO:0000256" key="7">
    <source>
        <dbReference type="ARBA" id="ARBA00023004"/>
    </source>
</evidence>
<evidence type="ECO:0000256" key="3">
    <source>
        <dbReference type="ARBA" id="ARBA00022692"/>
    </source>
</evidence>
<evidence type="ECO:0000256" key="6">
    <source>
        <dbReference type="ARBA" id="ARBA00023002"/>
    </source>
</evidence>
<evidence type="ECO:0000259" key="11">
    <source>
        <dbReference type="Pfam" id="PF00487"/>
    </source>
</evidence>
<geneLocation type="plasmid" evidence="14">
    <name>pcsc3h3</name>
</geneLocation>
<name>A0A2N3KTT9_9PROT</name>
<evidence type="ECO:0000256" key="1">
    <source>
        <dbReference type="ARBA" id="ARBA00004141"/>
    </source>
</evidence>
<evidence type="ECO:0000313" key="13">
    <source>
        <dbReference type="EMBL" id="PKR53965.1"/>
    </source>
</evidence>
<evidence type="ECO:0000256" key="5">
    <source>
        <dbReference type="ARBA" id="ARBA00022989"/>
    </source>
</evidence>
<reference evidence="12 14" key="2">
    <citation type="submission" date="2017-10" db="EMBL/GenBank/DDBJ databases">
        <title>Biodiversity and function of Thalassospira species in the particle-attached aromatic-hydrocarbon-degrading consortia from the surface seawater of the China South Sea.</title>
        <authorList>
            <person name="Dong C."/>
            <person name="Liu R."/>
            <person name="Shao Z."/>
        </authorList>
    </citation>
    <scope>NUCLEOTIDE SEQUENCE [LARGE SCALE GENOMIC DNA]</scope>
    <source>
        <strain evidence="12 14">CSC3H3</strain>
        <plasmid evidence="14">pcsc3h3</plasmid>
        <plasmid evidence="12">pCSC3H3</plasmid>
    </source>
</reference>
<dbReference type="PANTHER" id="PTHR11351:SF3">
    <property type="entry name" value="BLL4393 PROTEIN"/>
    <property type="match status" value="1"/>
</dbReference>
<evidence type="ECO:0000313" key="14">
    <source>
        <dbReference type="Proteomes" id="UP000233458"/>
    </source>
</evidence>
<feature type="transmembrane region" description="Helical" evidence="10">
    <location>
        <begin position="64"/>
        <end position="85"/>
    </location>
</feature>
<dbReference type="EMBL" id="NWTK01000007">
    <property type="protein sequence ID" value="PKR53965.1"/>
    <property type="molecule type" value="Genomic_DNA"/>
</dbReference>
<organism evidence="13 15">
    <name type="scientific">Thalassospira marina</name>
    <dbReference type="NCBI Taxonomy" id="2048283"/>
    <lineage>
        <taxon>Bacteria</taxon>
        <taxon>Pseudomonadati</taxon>
        <taxon>Pseudomonadota</taxon>
        <taxon>Alphaproteobacteria</taxon>
        <taxon>Rhodospirillales</taxon>
        <taxon>Thalassospiraceae</taxon>
        <taxon>Thalassospira</taxon>
    </lineage>
</organism>
<reference evidence="13 15" key="1">
    <citation type="submission" date="2017-09" db="EMBL/GenBank/DDBJ databases">
        <title>Biodiversity and function of Thalassospira species in the particle-attached aromatic-hydrocarbon-degrading consortia from the surface seawater of the South China Sea.</title>
        <authorList>
            <person name="Dong C."/>
            <person name="Liu R."/>
            <person name="Shao Z."/>
        </authorList>
    </citation>
    <scope>NUCLEOTIDE SEQUENCE [LARGE SCALE GENOMIC DNA]</scope>
    <source>
        <strain evidence="13 15">CSC1P2</strain>
    </source>
</reference>
<protein>
    <submittedName>
        <fullName evidence="13">Acyl-CoA desaturase</fullName>
    </submittedName>
</protein>
<dbReference type="Pfam" id="PF00487">
    <property type="entry name" value="FA_desaturase"/>
    <property type="match status" value="1"/>
</dbReference>
<evidence type="ECO:0000256" key="10">
    <source>
        <dbReference type="SAM" id="Phobius"/>
    </source>
</evidence>
<dbReference type="AlphaFoldDB" id="A0A2N3KTT9"/>